<feature type="chain" id="PRO_5047515053" description="Oocyst wall protein" evidence="2">
    <location>
        <begin position="22"/>
        <end position="109"/>
    </location>
</feature>
<sequence>MKKFTTAIAAAAFSASMIASAGTATAQIPDSMPTECPAGQHFENVGGTFQCVADQPEQDSTDGIPAPMPDKCPDGQHFENVGGTFQCVADQEARVKRQNVCPESLIFML</sequence>
<dbReference type="EMBL" id="CP066023">
    <property type="protein sequence ID" value="QQB82057.1"/>
    <property type="molecule type" value="Genomic_DNA"/>
</dbReference>
<organism evidence="3 4">
    <name type="scientific">Corynebacterium amycolatum</name>
    <dbReference type="NCBI Taxonomy" id="43765"/>
    <lineage>
        <taxon>Bacteria</taxon>
        <taxon>Bacillati</taxon>
        <taxon>Actinomycetota</taxon>
        <taxon>Actinomycetes</taxon>
        <taxon>Mycobacteriales</taxon>
        <taxon>Corynebacteriaceae</taxon>
        <taxon>Corynebacterium</taxon>
    </lineage>
</organism>
<protein>
    <recommendedName>
        <fullName evidence="5">Oocyst wall protein</fullName>
    </recommendedName>
</protein>
<proteinExistence type="predicted"/>
<keyword evidence="4" id="KW-1185">Reference proteome</keyword>
<dbReference type="RefSeq" id="WP_198493730.1">
    <property type="nucleotide sequence ID" value="NZ_CP066023.1"/>
</dbReference>
<feature type="signal peptide" evidence="2">
    <location>
        <begin position="1"/>
        <end position="21"/>
    </location>
</feature>
<dbReference type="Proteomes" id="UP000595198">
    <property type="component" value="Chromosome"/>
</dbReference>
<reference evidence="3 4" key="1">
    <citation type="submission" date="2020-12" db="EMBL/GenBank/DDBJ databases">
        <title>FDA dAtabase for Regulatory Grade micrObial Sequences (FDA-ARGOS): Supporting development and validation of Infectious Disease Dx tests.</title>
        <authorList>
            <person name="Sproer C."/>
            <person name="Gronow S."/>
            <person name="Severitt S."/>
            <person name="Schroder I."/>
            <person name="Tallon L."/>
            <person name="Sadzewicz L."/>
            <person name="Zhao X."/>
            <person name="Boylan J."/>
            <person name="Ott S."/>
            <person name="Bowen H."/>
            <person name="Vavikolanu K."/>
            <person name="Mehta A."/>
            <person name="Aluvathingal J."/>
            <person name="Nadendla S."/>
            <person name="Lowell S."/>
            <person name="Myers T."/>
            <person name="Yan Y."/>
            <person name="Sichtig H."/>
        </authorList>
    </citation>
    <scope>NUCLEOTIDE SEQUENCE [LARGE SCALE GENOMIC DNA]</scope>
    <source>
        <strain evidence="3 4">FDAARGOS_991</strain>
    </source>
</reference>
<accession>A0A7T4KPF3</accession>
<keyword evidence="2" id="KW-0732">Signal</keyword>
<evidence type="ECO:0000256" key="1">
    <source>
        <dbReference type="SAM" id="MobiDB-lite"/>
    </source>
</evidence>
<evidence type="ECO:0000313" key="3">
    <source>
        <dbReference type="EMBL" id="QQB82057.1"/>
    </source>
</evidence>
<gene>
    <name evidence="3" type="ORF">I6H48_08840</name>
</gene>
<evidence type="ECO:0000256" key="2">
    <source>
        <dbReference type="SAM" id="SignalP"/>
    </source>
</evidence>
<evidence type="ECO:0000313" key="4">
    <source>
        <dbReference type="Proteomes" id="UP000595198"/>
    </source>
</evidence>
<feature type="region of interest" description="Disordered" evidence="1">
    <location>
        <begin position="54"/>
        <end position="75"/>
    </location>
</feature>
<evidence type="ECO:0008006" key="5">
    <source>
        <dbReference type="Google" id="ProtNLM"/>
    </source>
</evidence>
<name>A0A7T4KPF3_CORAY</name>